<keyword evidence="6" id="KW-1185">Reference proteome</keyword>
<evidence type="ECO:0000313" key="6">
    <source>
        <dbReference type="Proteomes" id="UP001186944"/>
    </source>
</evidence>
<evidence type="ECO:0000256" key="3">
    <source>
        <dbReference type="RuleBase" id="RU000672"/>
    </source>
</evidence>
<feature type="active site" description="Proton acceptor" evidence="1">
    <location>
        <position position="198"/>
    </location>
</feature>
<protein>
    <recommendedName>
        <fullName evidence="3">Amine oxidase</fullName>
        <ecNumber evidence="3">1.4.3.-</ecNumber>
    </recommendedName>
</protein>
<feature type="active site" description="Schiff-base intermediate with substrate; via topaquinone" evidence="1">
    <location>
        <position position="285"/>
    </location>
</feature>
<dbReference type="GO" id="GO:0005507">
    <property type="term" value="F:copper ion binding"/>
    <property type="evidence" value="ECO:0007669"/>
    <property type="project" value="InterPro"/>
</dbReference>
<dbReference type="PANTHER" id="PTHR10638:SF20">
    <property type="entry name" value="AMINE OXIDASE"/>
    <property type="match status" value="1"/>
</dbReference>
<comment type="caution">
    <text evidence="5">The sequence shown here is derived from an EMBL/GenBank/DDBJ whole genome shotgun (WGS) entry which is preliminary data.</text>
</comment>
<dbReference type="Pfam" id="PF01179">
    <property type="entry name" value="Cu_amine_oxid"/>
    <property type="match status" value="1"/>
</dbReference>
<feature type="modified residue" description="2',4',5'-topaquinone" evidence="2">
    <location>
        <position position="285"/>
    </location>
</feature>
<keyword evidence="3" id="KW-0479">Metal-binding</keyword>
<comment type="PTM">
    <text evidence="2 3">Topaquinone (TPQ) is generated by copper-dependent autoxidation of a specific tyrosyl residue.</text>
</comment>
<evidence type="ECO:0000259" key="4">
    <source>
        <dbReference type="Pfam" id="PF01179"/>
    </source>
</evidence>
<dbReference type="EMBL" id="VSWD01000013">
    <property type="protein sequence ID" value="KAK3084716.1"/>
    <property type="molecule type" value="Genomic_DNA"/>
</dbReference>
<evidence type="ECO:0000256" key="2">
    <source>
        <dbReference type="PIRSR" id="PIRSR600269-51"/>
    </source>
</evidence>
<dbReference type="GO" id="GO:0009308">
    <property type="term" value="P:amine metabolic process"/>
    <property type="evidence" value="ECO:0007669"/>
    <property type="project" value="UniProtKB-UniRule"/>
</dbReference>
<dbReference type="GO" id="GO:0005886">
    <property type="term" value="C:plasma membrane"/>
    <property type="evidence" value="ECO:0007669"/>
    <property type="project" value="TreeGrafter"/>
</dbReference>
<dbReference type="InterPro" id="IPR049948">
    <property type="entry name" value="Cu_Am_ox_TPQ-bd"/>
</dbReference>
<dbReference type="AlphaFoldDB" id="A0AA88XKP5"/>
<keyword evidence="3" id="KW-0186">Copper</keyword>
<reference evidence="5" key="1">
    <citation type="submission" date="2019-08" db="EMBL/GenBank/DDBJ databases">
        <title>The improved chromosome-level genome for the pearl oyster Pinctada fucata martensii using PacBio sequencing and Hi-C.</title>
        <authorList>
            <person name="Zheng Z."/>
        </authorList>
    </citation>
    <scope>NUCLEOTIDE SEQUENCE</scope>
    <source>
        <strain evidence="5">ZZ-2019</strain>
        <tissue evidence="5">Adductor muscle</tissue>
    </source>
</reference>
<dbReference type="InterPro" id="IPR036460">
    <property type="entry name" value="Cu_amine_oxidase_C_sf"/>
</dbReference>
<dbReference type="PROSITE" id="PS01164">
    <property type="entry name" value="COPPER_AMINE_OXID_1"/>
    <property type="match status" value="1"/>
</dbReference>
<dbReference type="PRINTS" id="PR00766">
    <property type="entry name" value="CUDAOXIDASE"/>
</dbReference>
<sequence length="590" mass="68123">MAAFGARLKNCGVRCLGLKYLNSFSPASSGEKKRKFWYWFHYPVEYFLLHPVDFAVLLTSHDDSFIIECIWYAGRKYHSLNSLLDLYMQNRLPLNISTFPHDDSSIFSKLYRRGKTPSLSEKRDPVQFYPDGQRYTITYRHIEYMEWSFDFRLSTSYGPQIYDVRFRGNRIAYEIGLQEISVYYSGDSPQQRFSDFIDSAELFGSKAKGLVPGVDCPELSTFVGAFNIGTSLQPTEIINAFCVFEWNTGEPLRRHYSKSKYASNFFEGLQTTVLILRTILTISNYDYIIDFRFNQNGVMETKAFSTGYILANAYAEDEKRYAFQLHNQIVGNYHLHLFHFKADLDIGGTSNRYETLDITAHTEENPFSSKENATDTQGQIKRTLKQAESDAAYHYEFEQPKYHIFYRQNNTDKYGNNKAYRLLVHGFAKQILPPGVDKEPSVSWSRYQTAVTRRKETERHSSTLYAMFDTLDPVVNFTSFISDNESIVDEDLVTWITLGVHHIPHTEDLPIVTTPGMALSFLLQPFNFFPEDPAMTSPNAIRLELNKKNDLSSGVKVERYGQSPTIDTCRVSSNNFFDVINEDYSVIFTD</sequence>
<evidence type="ECO:0000313" key="5">
    <source>
        <dbReference type="EMBL" id="KAK3084716.1"/>
    </source>
</evidence>
<dbReference type="EC" id="1.4.3.-" evidence="3"/>
<dbReference type="Gene3D" id="2.70.98.20">
    <property type="entry name" value="Copper amine oxidase, catalytic domain"/>
    <property type="match status" value="1"/>
</dbReference>
<comment type="similarity">
    <text evidence="3">Belongs to the copper/topaquinone oxidase family.</text>
</comment>
<keyword evidence="3" id="KW-0560">Oxidoreductase</keyword>
<keyword evidence="1 3" id="KW-0801">TPQ</keyword>
<dbReference type="PANTHER" id="PTHR10638">
    <property type="entry name" value="COPPER AMINE OXIDASE"/>
    <property type="match status" value="1"/>
</dbReference>
<dbReference type="FunFam" id="2.70.98.20:FF:000002">
    <property type="entry name" value="Amine oxidase"/>
    <property type="match status" value="1"/>
</dbReference>
<dbReference type="Proteomes" id="UP001186944">
    <property type="component" value="Unassembled WGS sequence"/>
</dbReference>
<comment type="cofactor">
    <cofactor evidence="3">
        <name>Cu cation</name>
        <dbReference type="ChEBI" id="CHEBI:23378"/>
    </cofactor>
    <text evidence="3">Contains 1 topaquinone per subunit.</text>
</comment>
<dbReference type="GO" id="GO:0048038">
    <property type="term" value="F:quinone binding"/>
    <property type="evidence" value="ECO:0007669"/>
    <property type="project" value="InterPro"/>
</dbReference>
<organism evidence="5 6">
    <name type="scientific">Pinctada imbricata</name>
    <name type="common">Atlantic pearl-oyster</name>
    <name type="synonym">Pinctada martensii</name>
    <dbReference type="NCBI Taxonomy" id="66713"/>
    <lineage>
        <taxon>Eukaryota</taxon>
        <taxon>Metazoa</taxon>
        <taxon>Spiralia</taxon>
        <taxon>Lophotrochozoa</taxon>
        <taxon>Mollusca</taxon>
        <taxon>Bivalvia</taxon>
        <taxon>Autobranchia</taxon>
        <taxon>Pteriomorphia</taxon>
        <taxon>Pterioida</taxon>
        <taxon>Pterioidea</taxon>
        <taxon>Pteriidae</taxon>
        <taxon>Pinctada</taxon>
    </lineage>
</organism>
<feature type="domain" description="Copper amine oxidase catalytic" evidence="4">
    <location>
        <begin position="127"/>
        <end position="535"/>
    </location>
</feature>
<dbReference type="InterPro" id="IPR000269">
    <property type="entry name" value="Cu_amine_oxidase"/>
</dbReference>
<dbReference type="InterPro" id="IPR015798">
    <property type="entry name" value="Cu_amine_oxidase_C"/>
</dbReference>
<dbReference type="GO" id="GO:0008131">
    <property type="term" value="F:primary methylamine oxidase activity"/>
    <property type="evidence" value="ECO:0007669"/>
    <property type="project" value="InterPro"/>
</dbReference>
<dbReference type="InterPro" id="IPR049947">
    <property type="entry name" value="Cu_Am_Ox_Cu-bd"/>
</dbReference>
<gene>
    <name evidence="5" type="ORF">FSP39_017939</name>
</gene>
<dbReference type="SUPFAM" id="SSF49998">
    <property type="entry name" value="Amine oxidase catalytic domain"/>
    <property type="match status" value="1"/>
</dbReference>
<name>A0AA88XKP5_PINIB</name>
<evidence type="ECO:0000256" key="1">
    <source>
        <dbReference type="PIRSR" id="PIRSR600269-50"/>
    </source>
</evidence>
<dbReference type="Gene3D" id="3.10.450.40">
    <property type="match status" value="1"/>
</dbReference>
<accession>A0AA88XKP5</accession>
<dbReference type="PROSITE" id="PS01165">
    <property type="entry name" value="COPPER_AMINE_OXID_2"/>
    <property type="match status" value="1"/>
</dbReference>
<proteinExistence type="inferred from homology"/>